<protein>
    <submittedName>
        <fullName evidence="4">Tyrosine-protein phosphatase</fullName>
    </submittedName>
</protein>
<dbReference type="InterPro" id="IPR026893">
    <property type="entry name" value="Tyr/Ser_Pase_IphP-type"/>
</dbReference>
<dbReference type="PANTHER" id="PTHR31126">
    <property type="entry name" value="TYROSINE-PROTEIN PHOSPHATASE"/>
    <property type="match status" value="1"/>
</dbReference>
<gene>
    <name evidence="4" type="ORF">GCM10009839_29490</name>
</gene>
<comment type="caution">
    <text evidence="4">The sequence shown here is derived from an EMBL/GenBank/DDBJ whole genome shotgun (WGS) entry which is preliminary data.</text>
</comment>
<evidence type="ECO:0000313" key="4">
    <source>
        <dbReference type="EMBL" id="GAA2028447.1"/>
    </source>
</evidence>
<dbReference type="EMBL" id="BAAAQN010000014">
    <property type="protein sequence ID" value="GAA2028447.1"/>
    <property type="molecule type" value="Genomic_DNA"/>
</dbReference>
<dbReference type="Proteomes" id="UP001500751">
    <property type="component" value="Unassembled WGS sequence"/>
</dbReference>
<organism evidence="4 5">
    <name type="scientific">Catenulispora yoronensis</name>
    <dbReference type="NCBI Taxonomy" id="450799"/>
    <lineage>
        <taxon>Bacteria</taxon>
        <taxon>Bacillati</taxon>
        <taxon>Actinomycetota</taxon>
        <taxon>Actinomycetes</taxon>
        <taxon>Catenulisporales</taxon>
        <taxon>Catenulisporaceae</taxon>
        <taxon>Catenulispora</taxon>
    </lineage>
</organism>
<dbReference type="PANTHER" id="PTHR31126:SF1">
    <property type="entry name" value="TYROSINE SPECIFIC PROTEIN PHOSPHATASES DOMAIN-CONTAINING PROTEIN"/>
    <property type="match status" value="1"/>
</dbReference>
<feature type="domain" description="Tyrosine-protein phosphatase" evidence="2">
    <location>
        <begin position="1"/>
        <end position="186"/>
    </location>
</feature>
<proteinExistence type="inferred from homology"/>
<keyword evidence="5" id="KW-1185">Reference proteome</keyword>
<dbReference type="Gene3D" id="3.90.190.10">
    <property type="entry name" value="Protein tyrosine phosphatase superfamily"/>
    <property type="match status" value="1"/>
</dbReference>
<dbReference type="PROSITE" id="PS50055">
    <property type="entry name" value="TYR_PHOSPHATASE_PTP"/>
    <property type="match status" value="1"/>
</dbReference>
<dbReference type="PROSITE" id="PS00383">
    <property type="entry name" value="TYR_PHOSPHATASE_1"/>
    <property type="match status" value="1"/>
</dbReference>
<accession>A0ABN2U3E0</accession>
<comment type="similarity">
    <text evidence="1">Belongs to the protein-tyrosine phosphatase family.</text>
</comment>
<dbReference type="SUPFAM" id="SSF52799">
    <property type="entry name" value="(Phosphotyrosine protein) phosphatases II"/>
    <property type="match status" value="1"/>
</dbReference>
<dbReference type="InterPro" id="IPR016130">
    <property type="entry name" value="Tyr_Pase_AS"/>
</dbReference>
<evidence type="ECO:0000259" key="3">
    <source>
        <dbReference type="PROSITE" id="PS50056"/>
    </source>
</evidence>
<sequence length="198" mass="21404">MRSLRLLRSARLNAMTDADREWLASIGLRTVIDLRQGFEIRAWPDALGTLDVARINTPPSLEAENDPGLTFFGLYLSWLDDSGTAFADAVRALAAPDALPALVHCTAGKDRTGLVVALVLDVLGVEEKAIIADYMETDAMLRADKGDIVYEYTITADLIVGALAHVRSRWGTAEAYLLAHGVTAEDLAALREGLLAPE</sequence>
<name>A0ABN2U3E0_9ACTN</name>
<evidence type="ECO:0000259" key="2">
    <source>
        <dbReference type="PROSITE" id="PS50055"/>
    </source>
</evidence>
<dbReference type="PROSITE" id="PS50056">
    <property type="entry name" value="TYR_PHOSPHATASE_2"/>
    <property type="match status" value="1"/>
</dbReference>
<reference evidence="4 5" key="1">
    <citation type="journal article" date="2019" name="Int. J. Syst. Evol. Microbiol.">
        <title>The Global Catalogue of Microorganisms (GCM) 10K type strain sequencing project: providing services to taxonomists for standard genome sequencing and annotation.</title>
        <authorList>
            <consortium name="The Broad Institute Genomics Platform"/>
            <consortium name="The Broad Institute Genome Sequencing Center for Infectious Disease"/>
            <person name="Wu L."/>
            <person name="Ma J."/>
        </authorList>
    </citation>
    <scope>NUCLEOTIDE SEQUENCE [LARGE SCALE GENOMIC DNA]</scope>
    <source>
        <strain evidence="4 5">JCM 16014</strain>
    </source>
</reference>
<dbReference type="InterPro" id="IPR029021">
    <property type="entry name" value="Prot-tyrosine_phosphatase-like"/>
</dbReference>
<dbReference type="InterPro" id="IPR000242">
    <property type="entry name" value="PTP_cat"/>
</dbReference>
<dbReference type="Pfam" id="PF13350">
    <property type="entry name" value="Y_phosphatase3"/>
    <property type="match status" value="1"/>
</dbReference>
<evidence type="ECO:0000313" key="5">
    <source>
        <dbReference type="Proteomes" id="UP001500751"/>
    </source>
</evidence>
<feature type="domain" description="Tyrosine specific protein phosphatases" evidence="3">
    <location>
        <begin position="84"/>
        <end position="149"/>
    </location>
</feature>
<dbReference type="InterPro" id="IPR000387">
    <property type="entry name" value="Tyr_Pase_dom"/>
</dbReference>
<evidence type="ECO:0000256" key="1">
    <source>
        <dbReference type="ARBA" id="ARBA00009580"/>
    </source>
</evidence>